<dbReference type="KEGG" id="egl:EGR_07003"/>
<name>W6U9N2_ECHGR</name>
<feature type="region of interest" description="Disordered" evidence="1">
    <location>
        <begin position="212"/>
        <end position="250"/>
    </location>
</feature>
<protein>
    <submittedName>
        <fullName evidence="3">Kinase D-interacting substrate</fullName>
    </submittedName>
</protein>
<dbReference type="InterPro" id="IPR057092">
    <property type="entry name" value="SAM_KIDINS220"/>
</dbReference>
<dbReference type="Proteomes" id="UP000019149">
    <property type="component" value="Unassembled WGS sequence"/>
</dbReference>
<feature type="compositionally biased region" description="Polar residues" evidence="1">
    <location>
        <begin position="173"/>
        <end position="187"/>
    </location>
</feature>
<feature type="compositionally biased region" description="Basic and acidic residues" evidence="1">
    <location>
        <begin position="231"/>
        <end position="245"/>
    </location>
</feature>
<dbReference type="STRING" id="6210.W6U9N2"/>
<evidence type="ECO:0000259" key="2">
    <source>
        <dbReference type="Pfam" id="PF23307"/>
    </source>
</evidence>
<dbReference type="InterPro" id="IPR052771">
    <property type="entry name" value="Neurotrophin_sig_adaptor"/>
</dbReference>
<dbReference type="PANTHER" id="PTHR24116:SF0">
    <property type="entry name" value="KINASE D-INTERACTING SUBSTRATE OF 220 KDA"/>
    <property type="match status" value="1"/>
</dbReference>
<organism evidence="3 4">
    <name type="scientific">Echinococcus granulosus</name>
    <name type="common">Hydatid tapeworm</name>
    <dbReference type="NCBI Taxonomy" id="6210"/>
    <lineage>
        <taxon>Eukaryota</taxon>
        <taxon>Metazoa</taxon>
        <taxon>Spiralia</taxon>
        <taxon>Lophotrochozoa</taxon>
        <taxon>Platyhelminthes</taxon>
        <taxon>Cestoda</taxon>
        <taxon>Eucestoda</taxon>
        <taxon>Cyclophyllidea</taxon>
        <taxon>Taeniidae</taxon>
        <taxon>Echinococcus</taxon>
        <taxon>Echinococcus granulosus group</taxon>
    </lineage>
</organism>
<dbReference type="AlphaFoldDB" id="W6U9N2"/>
<dbReference type="PANTHER" id="PTHR24116">
    <property type="entry name" value="KINASE D-INTERACTING SUBSTRATE OF 220 KDA"/>
    <property type="match status" value="1"/>
</dbReference>
<evidence type="ECO:0000313" key="3">
    <source>
        <dbReference type="EMBL" id="EUB58083.1"/>
    </source>
</evidence>
<sequence length="558" mass="62643">MLLSAISDLPPSNCSSYQMQVRRQNINGQVLSVCDLAKLRTELHMSFGDWQLFNTFITYLRGVEVSLADRSRNSQTASFAGDAKSSHGSLAISSPYPYSQVLVPPPFVFCNEQSQGRGKNLFDVPVLVQQVPVESNVANARQNTDRTTSDFSFGSGTDELELAWRRDAKPDSLNGNSKYQYTSKESTSRQYVGQGSAIWMEPIDRLSKSTHDLRSINTSRRPQRRQIASRSGERRLERNTRKTEKQVPTSLFQSASSASDHLVQMVPAYISRAPDSSGVIPVWYPTLPRVGEANKLQQPIKMNEGYSSESSSASMDGTYDFPSEYSSGDRHSQWRHVYLQICGFLSSFPFTSSRRLQPHVDQLFVNLTLFRLSSSQSTVYMSTPLKLLEFDQSVNVYSLTLADNLSKCQFWLLILGNYTKNFIPLTLFCDQKSQICFINYISFSFSLSFGMLGCVTSTQAHAITASTCASLLSMVQSNLLRIFFSILQSVKLFVKCTFSTSDLVQMIIAISCNTNVGRVGILSSTLFKQGKEIKVLHFMQECKEFLLEFVEICAEKFS</sequence>
<dbReference type="EMBL" id="APAU02000068">
    <property type="protein sequence ID" value="EUB58083.1"/>
    <property type="molecule type" value="Genomic_DNA"/>
</dbReference>
<keyword evidence="3" id="KW-0808">Transferase</keyword>
<dbReference type="GeneID" id="36342718"/>
<evidence type="ECO:0000256" key="1">
    <source>
        <dbReference type="SAM" id="MobiDB-lite"/>
    </source>
</evidence>
<feature type="domain" description="Kinase D-interacting substrate of 220 kDa-like SAM" evidence="2">
    <location>
        <begin position="2"/>
        <end position="73"/>
    </location>
</feature>
<dbReference type="Pfam" id="PF23307">
    <property type="entry name" value="SAM_KIDINS220"/>
    <property type="match status" value="1"/>
</dbReference>
<comment type="caution">
    <text evidence="3">The sequence shown here is derived from an EMBL/GenBank/DDBJ whole genome shotgun (WGS) entry which is preliminary data.</text>
</comment>
<keyword evidence="3" id="KW-0418">Kinase</keyword>
<reference evidence="3 4" key="1">
    <citation type="journal article" date="2013" name="Nat. Genet.">
        <title>The genome of the hydatid tapeworm Echinococcus granulosus.</title>
        <authorList>
            <person name="Zheng H."/>
            <person name="Zhang W."/>
            <person name="Zhang L."/>
            <person name="Zhang Z."/>
            <person name="Li J."/>
            <person name="Lu G."/>
            <person name="Zhu Y."/>
            <person name="Wang Y."/>
            <person name="Huang Y."/>
            <person name="Liu J."/>
            <person name="Kang H."/>
            <person name="Chen J."/>
            <person name="Wang L."/>
            <person name="Chen A."/>
            <person name="Yu S."/>
            <person name="Gao Z."/>
            <person name="Jin L."/>
            <person name="Gu W."/>
            <person name="Wang Z."/>
            <person name="Zhao L."/>
            <person name="Shi B."/>
            <person name="Wen H."/>
            <person name="Lin R."/>
            <person name="Jones M.K."/>
            <person name="Brejova B."/>
            <person name="Vinar T."/>
            <person name="Zhao G."/>
            <person name="McManus D.P."/>
            <person name="Chen Z."/>
            <person name="Zhou Y."/>
            <person name="Wang S."/>
        </authorList>
    </citation>
    <scope>NUCLEOTIDE SEQUENCE [LARGE SCALE GENOMIC DNA]</scope>
</reference>
<gene>
    <name evidence="3" type="ORF">EGR_07003</name>
</gene>
<accession>W6U9N2</accession>
<dbReference type="GO" id="GO:0030165">
    <property type="term" value="F:PDZ domain binding"/>
    <property type="evidence" value="ECO:0007669"/>
    <property type="project" value="TreeGrafter"/>
</dbReference>
<proteinExistence type="predicted"/>
<dbReference type="GO" id="GO:0016301">
    <property type="term" value="F:kinase activity"/>
    <property type="evidence" value="ECO:0007669"/>
    <property type="project" value="UniProtKB-KW"/>
</dbReference>
<dbReference type="GO" id="GO:0019887">
    <property type="term" value="F:protein kinase regulator activity"/>
    <property type="evidence" value="ECO:0007669"/>
    <property type="project" value="TreeGrafter"/>
</dbReference>
<feature type="region of interest" description="Disordered" evidence="1">
    <location>
        <begin position="167"/>
        <end position="187"/>
    </location>
</feature>
<keyword evidence="4" id="KW-1185">Reference proteome</keyword>
<dbReference type="CTD" id="36342718"/>
<dbReference type="RefSeq" id="XP_024349279.1">
    <property type="nucleotide sequence ID" value="XM_024496252.1"/>
</dbReference>
<evidence type="ECO:0000313" key="4">
    <source>
        <dbReference type="Proteomes" id="UP000019149"/>
    </source>
</evidence>
<dbReference type="OrthoDB" id="6084525at2759"/>